<organism evidence="2 3">
    <name type="scientific">Corynebacterium uropygiale</name>
    <dbReference type="NCBI Taxonomy" id="1775911"/>
    <lineage>
        <taxon>Bacteria</taxon>
        <taxon>Bacillati</taxon>
        <taxon>Actinomycetota</taxon>
        <taxon>Actinomycetes</taxon>
        <taxon>Mycobacteriales</taxon>
        <taxon>Corynebacteriaceae</taxon>
        <taxon>Corynebacterium</taxon>
    </lineage>
</organism>
<accession>A0A9X1U0Z1</accession>
<evidence type="ECO:0000259" key="1">
    <source>
        <dbReference type="Pfam" id="PF03235"/>
    </source>
</evidence>
<dbReference type="EMBL" id="JAKGSI010000003">
    <property type="protein sequence ID" value="MCF4007008.1"/>
    <property type="molecule type" value="Genomic_DNA"/>
</dbReference>
<gene>
    <name evidence="2" type="ORF">L1O03_07425</name>
</gene>
<name>A0A9X1U0Z1_9CORY</name>
<sequence>MGFTTPSYGLTDLFSRIDRGDLQLPDFQRDYSWDVDQIRSLIVTVLRGYPAGCLMALDTRNVPMRFRARPLYGAPHTEEQPGLLLLDGQQRLTTLYTAMRGDGTVRSVDFRNKRVTRRFFVNLRRAVENDVMPDDAVFNVDGEGHVKSHFAPAIPEGLTDQEAVLKAGVVPVSMLLSGKATDLLFDLAKDADDELRSTIKRFYTKVVRPLAAYQLPMIRVGRETAQAGVGSIFAQANSVGLQMDVFELFTAVLAAEDPEFHLRERWEAIEKELAEYPALSEIGRTEFLTAVSLIATARHGHASGHREDILKLRLEEYKAAEEAARYGFREAALFLAQRCIFDNSQVPFSKQLIPLAAIFALLRDTPEALRTTAGWDRLHRWFWSGVFGELYGSPAVIIRMGLDVDEVTRWVRAGESGEDIEEPKTVRDASFNESRLLSVSEDSGVYHGLYALLMGRGARDWRSGKAFDRWTYPQLQPSFERIFPVSWCVDRGVDEALAASVINRTPLGKRTAIVIDRSSPARYLARVQSKSLMEDEEFDDVLASHDLDVEALHRGDAQHFLEDRKERIIGMVEYAMDKPVIRDLTDSDPHGGEEGPAAFA</sequence>
<keyword evidence="3" id="KW-1185">Reference proteome</keyword>
<dbReference type="Pfam" id="PF03235">
    <property type="entry name" value="GmrSD_N"/>
    <property type="match status" value="1"/>
</dbReference>
<evidence type="ECO:0000313" key="3">
    <source>
        <dbReference type="Proteomes" id="UP001139336"/>
    </source>
</evidence>
<comment type="caution">
    <text evidence="2">The sequence shown here is derived from an EMBL/GenBank/DDBJ whole genome shotgun (WGS) entry which is preliminary data.</text>
</comment>
<dbReference type="InterPro" id="IPR004919">
    <property type="entry name" value="GmrSD_N"/>
</dbReference>
<dbReference type="PANTHER" id="PTHR37292">
    <property type="entry name" value="VNG6097C"/>
    <property type="match status" value="1"/>
</dbReference>
<evidence type="ECO:0000313" key="2">
    <source>
        <dbReference type="EMBL" id="MCF4007008.1"/>
    </source>
</evidence>
<dbReference type="AlphaFoldDB" id="A0A9X1U0Z1"/>
<dbReference type="Proteomes" id="UP001139336">
    <property type="component" value="Unassembled WGS sequence"/>
</dbReference>
<reference evidence="2" key="1">
    <citation type="submission" date="2022-01" db="EMBL/GenBank/DDBJ databases">
        <title>Corynebacterium sp. nov isolated from isolated from the feces of the greater white-fronted geese (Anser albifrons) at Poyang Lake, PR China.</title>
        <authorList>
            <person name="Liu Q."/>
        </authorList>
    </citation>
    <scope>NUCLEOTIDE SEQUENCE</scope>
    <source>
        <strain evidence="2">JCM 32435</strain>
    </source>
</reference>
<dbReference type="PANTHER" id="PTHR37292:SF2">
    <property type="entry name" value="DUF262 DOMAIN-CONTAINING PROTEIN"/>
    <property type="match status" value="1"/>
</dbReference>
<feature type="domain" description="GmrSD restriction endonucleases N-terminal" evidence="1">
    <location>
        <begin position="10"/>
        <end position="253"/>
    </location>
</feature>
<proteinExistence type="predicted"/>
<protein>
    <submittedName>
        <fullName evidence="2">DUF262 domain-containing protein</fullName>
    </submittedName>
</protein>
<dbReference type="RefSeq" id="WP_236119064.1">
    <property type="nucleotide sequence ID" value="NZ_JAKGSI010000003.1"/>
</dbReference>